<evidence type="ECO:0000313" key="5">
    <source>
        <dbReference type="Proteomes" id="UP000187158"/>
    </source>
</evidence>
<feature type="signal peptide" evidence="2">
    <location>
        <begin position="1"/>
        <end position="26"/>
    </location>
</feature>
<reference evidence="4 5" key="1">
    <citation type="submission" date="2016-11" db="EMBL/GenBank/DDBJ databases">
        <title>Paenibacillus species isolates.</title>
        <authorList>
            <person name="Beno S.M."/>
        </authorList>
    </citation>
    <scope>NUCLEOTIDE SEQUENCE [LARGE SCALE GENOMIC DNA]</scope>
    <source>
        <strain evidence="4 5">FSL H7-0433</strain>
    </source>
</reference>
<feature type="compositionally biased region" description="Polar residues" evidence="1">
    <location>
        <begin position="195"/>
        <end position="209"/>
    </location>
</feature>
<feature type="region of interest" description="Disordered" evidence="1">
    <location>
        <begin position="195"/>
        <end position="245"/>
    </location>
</feature>
<proteinExistence type="predicted"/>
<organism evidence="4 5">
    <name type="scientific">Paenibacillus odorifer</name>
    <dbReference type="NCBI Taxonomy" id="189426"/>
    <lineage>
        <taxon>Bacteria</taxon>
        <taxon>Bacillati</taxon>
        <taxon>Bacillota</taxon>
        <taxon>Bacilli</taxon>
        <taxon>Bacillales</taxon>
        <taxon>Paenibacillaceae</taxon>
        <taxon>Paenibacillus</taxon>
    </lineage>
</organism>
<gene>
    <name evidence="4" type="ORF">BSO21_28595</name>
</gene>
<protein>
    <recommendedName>
        <fullName evidence="3">Copper amine oxidase-like N-terminal domain-containing protein</fullName>
    </recommendedName>
</protein>
<evidence type="ECO:0000256" key="1">
    <source>
        <dbReference type="SAM" id="MobiDB-lite"/>
    </source>
</evidence>
<feature type="compositionally biased region" description="Low complexity" evidence="1">
    <location>
        <begin position="218"/>
        <end position="227"/>
    </location>
</feature>
<name>A0ABX3GF40_9BACL</name>
<feature type="domain" description="Copper amine oxidase-like N-terminal" evidence="3">
    <location>
        <begin position="154"/>
        <end position="206"/>
    </location>
</feature>
<dbReference type="Gene3D" id="3.30.457.10">
    <property type="entry name" value="Copper amine oxidase-like, N-terminal domain"/>
    <property type="match status" value="1"/>
</dbReference>
<dbReference type="Pfam" id="PF07833">
    <property type="entry name" value="Cu_amine_oxidN1"/>
    <property type="match status" value="2"/>
</dbReference>
<evidence type="ECO:0000256" key="2">
    <source>
        <dbReference type="SAM" id="SignalP"/>
    </source>
</evidence>
<evidence type="ECO:0000313" key="4">
    <source>
        <dbReference type="EMBL" id="OMD11764.1"/>
    </source>
</evidence>
<dbReference type="RefSeq" id="WP_076220409.1">
    <property type="nucleotide sequence ID" value="NZ_MPVM01000013.1"/>
</dbReference>
<evidence type="ECO:0000259" key="3">
    <source>
        <dbReference type="Pfam" id="PF07833"/>
    </source>
</evidence>
<dbReference type="EMBL" id="MPVP01000333">
    <property type="protein sequence ID" value="OMD11764.1"/>
    <property type="molecule type" value="Genomic_DNA"/>
</dbReference>
<keyword evidence="2" id="KW-0732">Signal</keyword>
<dbReference type="Proteomes" id="UP000187158">
    <property type="component" value="Unassembled WGS sequence"/>
</dbReference>
<comment type="caution">
    <text evidence="4">The sequence shown here is derived from an EMBL/GenBank/DDBJ whole genome shotgun (WGS) entry which is preliminary data.</text>
</comment>
<dbReference type="InterPro" id="IPR012854">
    <property type="entry name" value="Cu_amine_oxidase-like_N"/>
</dbReference>
<dbReference type="SUPFAM" id="SSF55383">
    <property type="entry name" value="Copper amine oxidase, domain N"/>
    <property type="match status" value="2"/>
</dbReference>
<accession>A0ABX3GF40</accession>
<sequence>MSKATLSVVALSLIASIGLAPLTASAPISVSAAAVPSATPKAATNTIKVQSMNVNLIFDGVSIQPPAGQYVFMYNNTTYVPLRFMSYALQKSVAWDAKNVKVTVAEPSSSELVVIKEYLMNATNGKSTSAAAKNIALNQVKASYVFNGATKALPTGQSSFILNGSLYVPLRFLSESVGHNISWDQKTKTITAVSKGYQEQTTNGSTNNDNGKDPSPVATPAPTDTTGAQGGTGATGGGSAGTGKVSYETITSDTEAKLTALKNQSQSTLMSIGFEYLGATDEASKKSIKEKGLQQLASFTASFNSIVADTEQKLNSNGYSTEIISQYKSEFEAQLQAGKDIAEKMAN</sequence>
<feature type="domain" description="Copper amine oxidase-like N-terminal" evidence="3">
    <location>
        <begin position="72"/>
        <end position="129"/>
    </location>
</feature>
<dbReference type="InterPro" id="IPR036582">
    <property type="entry name" value="Mao_N_sf"/>
</dbReference>
<feature type="compositionally biased region" description="Gly residues" evidence="1">
    <location>
        <begin position="228"/>
        <end position="241"/>
    </location>
</feature>
<feature type="chain" id="PRO_5047230226" description="Copper amine oxidase-like N-terminal domain-containing protein" evidence="2">
    <location>
        <begin position="27"/>
        <end position="347"/>
    </location>
</feature>
<keyword evidence="5" id="KW-1185">Reference proteome</keyword>